<evidence type="ECO:0000256" key="2">
    <source>
        <dbReference type="ARBA" id="ARBA00022490"/>
    </source>
</evidence>
<dbReference type="OrthoDB" id="6369769at2759"/>
<dbReference type="PANTHER" id="PTHR19354">
    <property type="entry name" value="ZIPPER PUTATIVE TUMOR SUPPRESSOR 2 HOMOLOG-LIKE PROTEIN-RELATED"/>
    <property type="match status" value="1"/>
</dbReference>
<evidence type="ECO:0000313" key="6">
    <source>
        <dbReference type="EMBL" id="CAD7223931.1"/>
    </source>
</evidence>
<reference evidence="6" key="1">
    <citation type="submission" date="2020-11" db="EMBL/GenBank/DDBJ databases">
        <authorList>
            <person name="Tran Van P."/>
        </authorList>
    </citation>
    <scope>NUCLEOTIDE SEQUENCE</scope>
</reference>
<evidence type="ECO:0000256" key="3">
    <source>
        <dbReference type="ARBA" id="ARBA00023054"/>
    </source>
</evidence>
<dbReference type="PANTHER" id="PTHR19354:SF2">
    <property type="entry name" value="LEUCINE-RICH REPEAT-CONTAINING PROTEIN DDB_G0290503"/>
    <property type="match status" value="1"/>
</dbReference>
<dbReference type="AlphaFoldDB" id="A0A7R8ZH10"/>
<comment type="subcellular location">
    <subcellularLocation>
        <location evidence="1">Cytoplasm</location>
    </subcellularLocation>
</comment>
<dbReference type="Pfam" id="PF06818">
    <property type="entry name" value="Fez1"/>
    <property type="match status" value="2"/>
</dbReference>
<evidence type="ECO:0000256" key="4">
    <source>
        <dbReference type="SAM" id="Coils"/>
    </source>
</evidence>
<accession>A0A7R8ZH10</accession>
<protein>
    <submittedName>
        <fullName evidence="6">Uncharacterized protein</fullName>
    </submittedName>
</protein>
<evidence type="ECO:0000256" key="5">
    <source>
        <dbReference type="SAM" id="MobiDB-lite"/>
    </source>
</evidence>
<feature type="compositionally biased region" description="Low complexity" evidence="5">
    <location>
        <begin position="244"/>
        <end position="256"/>
    </location>
</feature>
<feature type="compositionally biased region" description="Low complexity" evidence="5">
    <location>
        <begin position="169"/>
        <end position="183"/>
    </location>
</feature>
<name>A0A7R8ZH10_9CRUS</name>
<evidence type="ECO:0000256" key="1">
    <source>
        <dbReference type="ARBA" id="ARBA00004496"/>
    </source>
</evidence>
<organism evidence="6">
    <name type="scientific">Cyprideis torosa</name>
    <dbReference type="NCBI Taxonomy" id="163714"/>
    <lineage>
        <taxon>Eukaryota</taxon>
        <taxon>Metazoa</taxon>
        <taxon>Ecdysozoa</taxon>
        <taxon>Arthropoda</taxon>
        <taxon>Crustacea</taxon>
        <taxon>Oligostraca</taxon>
        <taxon>Ostracoda</taxon>
        <taxon>Podocopa</taxon>
        <taxon>Podocopida</taxon>
        <taxon>Cytherocopina</taxon>
        <taxon>Cytheroidea</taxon>
        <taxon>Cytherideidae</taxon>
        <taxon>Cyprideis</taxon>
    </lineage>
</organism>
<feature type="region of interest" description="Disordered" evidence="5">
    <location>
        <begin position="239"/>
        <end position="295"/>
    </location>
</feature>
<feature type="region of interest" description="Disordered" evidence="5">
    <location>
        <begin position="162"/>
        <end position="185"/>
    </location>
</feature>
<dbReference type="GO" id="GO:0005737">
    <property type="term" value="C:cytoplasm"/>
    <property type="evidence" value="ECO:0007669"/>
    <property type="project" value="UniProtKB-SubCell"/>
</dbReference>
<sequence>MVEPMAENISKAVHATEQMCDSTYYKRRIEISYFCILAYYPVPKSRADQQLQQGNLEVDSEELEARDAPSFVHRSQLPQGQRTKRLQRELEALRQRANEEDQKGKTELQQLKAELKDTKQRLEDTEWRLCQKNGEISLLKSQIKQLQSERAIRDQDSLATLRARLDTRSSSPSPSTGTGEGSTNVSKELMELRHEVFRLRNENQTQRTQFDQQRMEWKAEREKVLRYQRQLQSNYIQFCNRNNSSTTSSSAPPTTSKNQTDDMAVPSSTPGAAPQPPAACRRSFILPSSPRERNSATFNFQEELTL</sequence>
<gene>
    <name evidence="6" type="ORF">CTOB1V02_LOCUS1903</name>
</gene>
<keyword evidence="2" id="KW-0963">Cytoplasm</keyword>
<proteinExistence type="predicted"/>
<keyword evidence="3 4" id="KW-0175">Coiled coil</keyword>
<dbReference type="EMBL" id="OB660277">
    <property type="protein sequence ID" value="CAD7223931.1"/>
    <property type="molecule type" value="Genomic_DNA"/>
</dbReference>
<dbReference type="InterPro" id="IPR045329">
    <property type="entry name" value="LZTS"/>
</dbReference>
<feature type="coiled-coil region" evidence="4">
    <location>
        <begin position="83"/>
        <end position="128"/>
    </location>
</feature>